<feature type="chain" id="PRO_5040186602" evidence="3">
    <location>
        <begin position="23"/>
        <end position="168"/>
    </location>
</feature>
<reference evidence="4" key="1">
    <citation type="submission" date="2020-06" db="EMBL/GenBank/DDBJ databases">
        <authorList>
            <consortium name="Plant Systems Biology data submission"/>
        </authorList>
    </citation>
    <scope>NUCLEOTIDE SEQUENCE</scope>
    <source>
        <strain evidence="4">D6</strain>
    </source>
</reference>
<keyword evidence="2" id="KW-1133">Transmembrane helix</keyword>
<protein>
    <submittedName>
        <fullName evidence="4">Uncharacterized protein</fullName>
    </submittedName>
</protein>
<dbReference type="EMBL" id="CAICTM010000064">
    <property type="protein sequence ID" value="CAB9499648.1"/>
    <property type="molecule type" value="Genomic_DNA"/>
</dbReference>
<keyword evidence="2" id="KW-0812">Transmembrane</keyword>
<keyword evidence="2" id="KW-0472">Membrane</keyword>
<evidence type="ECO:0000313" key="4">
    <source>
        <dbReference type="EMBL" id="CAB9499648.1"/>
    </source>
</evidence>
<accession>A0A9N8H7D2</accession>
<proteinExistence type="predicted"/>
<keyword evidence="3" id="KW-0732">Signal</keyword>
<evidence type="ECO:0000313" key="5">
    <source>
        <dbReference type="Proteomes" id="UP001153069"/>
    </source>
</evidence>
<dbReference type="AlphaFoldDB" id="A0A9N8H7D2"/>
<keyword evidence="5" id="KW-1185">Reference proteome</keyword>
<name>A0A9N8H7D2_9STRA</name>
<evidence type="ECO:0000256" key="3">
    <source>
        <dbReference type="SAM" id="SignalP"/>
    </source>
</evidence>
<feature type="transmembrane region" description="Helical" evidence="2">
    <location>
        <begin position="103"/>
        <end position="123"/>
    </location>
</feature>
<gene>
    <name evidence="4" type="ORF">SEMRO_65_G036990.1</name>
</gene>
<feature type="region of interest" description="Disordered" evidence="1">
    <location>
        <begin position="61"/>
        <end position="84"/>
    </location>
</feature>
<evidence type="ECO:0000256" key="1">
    <source>
        <dbReference type="SAM" id="MobiDB-lite"/>
    </source>
</evidence>
<sequence>MWRLSVALYLLYQAANIPSAIGFAPAGGGFMLTFEKSSVDTHYHREAKPRKTQKLWMSDIENDNNTSNHMQTEETPDTETTPEARKRVLPEPVRQVMKFLDDAYSVFTIFFGAYFAVGILLNLCGYGYRLSKDGYEIDTIQHIRMENQFKRAAQEMAPEHQPPSALPK</sequence>
<dbReference type="Proteomes" id="UP001153069">
    <property type="component" value="Unassembled WGS sequence"/>
</dbReference>
<evidence type="ECO:0000256" key="2">
    <source>
        <dbReference type="SAM" id="Phobius"/>
    </source>
</evidence>
<comment type="caution">
    <text evidence="4">The sequence shown here is derived from an EMBL/GenBank/DDBJ whole genome shotgun (WGS) entry which is preliminary data.</text>
</comment>
<feature type="signal peptide" evidence="3">
    <location>
        <begin position="1"/>
        <end position="22"/>
    </location>
</feature>
<organism evidence="4 5">
    <name type="scientific">Seminavis robusta</name>
    <dbReference type="NCBI Taxonomy" id="568900"/>
    <lineage>
        <taxon>Eukaryota</taxon>
        <taxon>Sar</taxon>
        <taxon>Stramenopiles</taxon>
        <taxon>Ochrophyta</taxon>
        <taxon>Bacillariophyta</taxon>
        <taxon>Bacillariophyceae</taxon>
        <taxon>Bacillariophycidae</taxon>
        <taxon>Naviculales</taxon>
        <taxon>Naviculaceae</taxon>
        <taxon>Seminavis</taxon>
    </lineage>
</organism>